<dbReference type="Proteomes" id="UP000218399">
    <property type="component" value="Unassembled WGS sequence"/>
</dbReference>
<reference evidence="1 2" key="1">
    <citation type="journal article" date="2017" name="ISME J.">
        <title>Unveiling bifidobacterial biogeography across the mammalian branch of the tree of life.</title>
        <authorList>
            <person name="Milani C."/>
            <person name="Mangifesta M."/>
            <person name="Mancabelli L."/>
            <person name="Lugli G.A."/>
            <person name="James K."/>
            <person name="Duranti S."/>
            <person name="Turroni F."/>
            <person name="Ferrario C."/>
            <person name="Ossiprandi M.C."/>
            <person name="van Sinderen D."/>
            <person name="Ventura M."/>
        </authorList>
    </citation>
    <scope>NUCLEOTIDE SEQUENCE [LARGE SCALE GENOMIC DNA]</scope>
    <source>
        <strain evidence="2">Ham19E</strain>
    </source>
</reference>
<accession>A0A2A2EH30</accession>
<dbReference type="InterPro" id="IPR025534">
    <property type="entry name" value="DUF4420"/>
</dbReference>
<dbReference type="EMBL" id="MVOH01000006">
    <property type="protein sequence ID" value="PAU68280.1"/>
    <property type="molecule type" value="Genomic_DNA"/>
</dbReference>
<name>A0A2A2EH30_9BIFI</name>
<comment type="caution">
    <text evidence="1">The sequence shown here is derived from an EMBL/GenBank/DDBJ whole genome shotgun (WGS) entry which is preliminary data.</text>
</comment>
<dbReference type="RefSeq" id="WP_095614512.1">
    <property type="nucleotide sequence ID" value="NZ_MVOH01000006.1"/>
</dbReference>
<dbReference type="Pfam" id="PF14390">
    <property type="entry name" value="DUF4420"/>
    <property type="match status" value="1"/>
</dbReference>
<sequence length="331" mass="37299">MADFDSDSILAIWRSQMQDDSLPNRELDTSLVLPLVVGVADHKPYIMVLSSDKPRDVNSMRAITVALNDRRPSISGENWALVFTLEDWSLRHAFAELCSTFAARIYEVDTQQAALEQIYASISQWKRLLQPLAAEQTEQIVRGVAAELIAAVFIQRTTSIPMDTIIDCWTGPLGAPQDFTFPSQECAWEAKAIHAFSHDIMISSPEQLDTAQFPIRLVTVELELNTEDDGKGITIYDLMRRICDLSKNPENVRTKLEDDIFNAGLRIYSSSVQETRLLPHTVSIYDVCDDFPRVMASTLPCGIHALTYSIDRDAIEPYRIMAEDDPLIIME</sequence>
<evidence type="ECO:0000313" key="2">
    <source>
        <dbReference type="Proteomes" id="UP000218399"/>
    </source>
</evidence>
<protein>
    <recommendedName>
        <fullName evidence="3">PD-(D/E)XK motif protein</fullName>
    </recommendedName>
</protein>
<keyword evidence="2" id="KW-1185">Reference proteome</keyword>
<evidence type="ECO:0000313" key="1">
    <source>
        <dbReference type="EMBL" id="PAU68280.1"/>
    </source>
</evidence>
<evidence type="ECO:0008006" key="3">
    <source>
        <dbReference type="Google" id="ProtNLM"/>
    </source>
</evidence>
<gene>
    <name evidence="1" type="ORF">B1526_0465</name>
</gene>
<proteinExistence type="predicted"/>
<organism evidence="1 2">
    <name type="scientific">Bifidobacterium criceti</name>
    <dbReference type="NCBI Taxonomy" id="1960969"/>
    <lineage>
        <taxon>Bacteria</taxon>
        <taxon>Bacillati</taxon>
        <taxon>Actinomycetota</taxon>
        <taxon>Actinomycetes</taxon>
        <taxon>Bifidobacteriales</taxon>
        <taxon>Bifidobacteriaceae</taxon>
        <taxon>Bifidobacterium</taxon>
    </lineage>
</organism>
<dbReference type="OrthoDB" id="3239962at2"/>
<dbReference type="AlphaFoldDB" id="A0A2A2EH30"/>